<comment type="domain">
    <text evidence="3">A Gly-cisPro motif from one monomer fits into the active site of the other monomer to allow specific chiral rejection of L-amino acids.</text>
</comment>
<reference evidence="5" key="1">
    <citation type="submission" date="2017-02" db="EMBL/GenBank/DDBJ databases">
        <authorList>
            <person name="Varghese N."/>
            <person name="Submissions S."/>
        </authorList>
    </citation>
    <scope>NUCLEOTIDE SEQUENCE [LARGE SCALE GENOMIC DNA]</scope>
    <source>
        <strain evidence="5">DSM 3072</strain>
    </source>
</reference>
<dbReference type="PANTHER" id="PTHR10472:SF5">
    <property type="entry name" value="D-AMINOACYL-TRNA DEACYLASE 1"/>
    <property type="match status" value="1"/>
</dbReference>
<comment type="similarity">
    <text evidence="1 3">Belongs to the DTD family.</text>
</comment>
<keyword evidence="2 3" id="KW-0378">Hydrolase</keyword>
<evidence type="ECO:0000256" key="2">
    <source>
        <dbReference type="ARBA" id="ARBA00022801"/>
    </source>
</evidence>
<proteinExistence type="inferred from homology"/>
<dbReference type="FunFam" id="3.50.80.10:FF:000001">
    <property type="entry name" value="D-aminoacyl-tRNA deacylase"/>
    <property type="match status" value="1"/>
</dbReference>
<dbReference type="Gene3D" id="3.50.80.10">
    <property type="entry name" value="D-tyrosyl-tRNA(Tyr) deacylase"/>
    <property type="match status" value="1"/>
</dbReference>
<dbReference type="GO" id="GO:0005737">
    <property type="term" value="C:cytoplasm"/>
    <property type="evidence" value="ECO:0007669"/>
    <property type="project" value="UniProtKB-SubCell"/>
</dbReference>
<evidence type="ECO:0000313" key="5">
    <source>
        <dbReference type="Proteomes" id="UP000242432"/>
    </source>
</evidence>
<dbReference type="RefSeq" id="WP_078929521.1">
    <property type="nucleotide sequence ID" value="NZ_FUXX01000061.1"/>
</dbReference>
<dbReference type="GO" id="GO:0051500">
    <property type="term" value="F:D-tyrosyl-tRNA(Tyr) deacylase activity"/>
    <property type="evidence" value="ECO:0007669"/>
    <property type="project" value="TreeGrafter"/>
</dbReference>
<gene>
    <name evidence="3" type="primary">dtd</name>
    <name evidence="4" type="ORF">SAMN02745213_02236</name>
</gene>
<evidence type="ECO:0000256" key="3">
    <source>
        <dbReference type="HAMAP-Rule" id="MF_00518"/>
    </source>
</evidence>
<protein>
    <recommendedName>
        <fullName evidence="3">D-aminoacyl-tRNA deacylase</fullName>
        <shortName evidence="3">DTD</shortName>
        <ecNumber evidence="3">3.1.1.96</ecNumber>
    </recommendedName>
    <alternativeName>
        <fullName evidence="3">Gly-tRNA(Ala) deacylase</fullName>
        <ecNumber evidence="3">3.1.1.-</ecNumber>
    </alternativeName>
</protein>
<keyword evidence="5" id="KW-1185">Reference proteome</keyword>
<dbReference type="EC" id="3.1.1.96" evidence="3"/>
<feature type="short sequence motif" description="Gly-cisPro motif, important for rejection of L-amino acids" evidence="3">
    <location>
        <begin position="137"/>
        <end position="138"/>
    </location>
</feature>
<keyword evidence="3" id="KW-0820">tRNA-binding</keyword>
<dbReference type="InterPro" id="IPR023509">
    <property type="entry name" value="DTD-like_sf"/>
</dbReference>
<dbReference type="PANTHER" id="PTHR10472">
    <property type="entry name" value="D-TYROSYL-TRNA TYR DEACYLASE"/>
    <property type="match status" value="1"/>
</dbReference>
<comment type="function">
    <text evidence="3">An aminoacyl-tRNA editing enzyme that deacylates mischarged D-aminoacyl-tRNAs. Also deacylates mischarged glycyl-tRNA(Ala), protecting cells against glycine mischarging by AlaRS. Acts via tRNA-based rather than protein-based catalysis; rejects L-amino acids rather than detecting D-amino acids in the active site. By recycling D-aminoacyl-tRNA to D-amino acids and free tRNA molecules, this enzyme counteracts the toxicity associated with the formation of D-aminoacyl-tRNA entities in vivo and helps enforce protein L-homochirality.</text>
</comment>
<evidence type="ECO:0000313" key="4">
    <source>
        <dbReference type="EMBL" id="SKA69625.1"/>
    </source>
</evidence>
<dbReference type="GO" id="GO:0019478">
    <property type="term" value="P:D-amino acid catabolic process"/>
    <property type="evidence" value="ECO:0007669"/>
    <property type="project" value="UniProtKB-UniRule"/>
</dbReference>
<dbReference type="SUPFAM" id="SSF69500">
    <property type="entry name" value="DTD-like"/>
    <property type="match status" value="1"/>
</dbReference>
<dbReference type="GO" id="GO:0106026">
    <property type="term" value="F:Gly-tRNA(Ala) deacylase activity"/>
    <property type="evidence" value="ECO:0007669"/>
    <property type="project" value="UniProtKB-UniRule"/>
</dbReference>
<keyword evidence="3" id="KW-0963">Cytoplasm</keyword>
<comment type="catalytic activity">
    <reaction evidence="3">
        <text>a D-aminoacyl-tRNA + H2O = a tRNA + a D-alpha-amino acid + H(+)</text>
        <dbReference type="Rhea" id="RHEA:13953"/>
        <dbReference type="Rhea" id="RHEA-COMP:10123"/>
        <dbReference type="Rhea" id="RHEA-COMP:10124"/>
        <dbReference type="ChEBI" id="CHEBI:15377"/>
        <dbReference type="ChEBI" id="CHEBI:15378"/>
        <dbReference type="ChEBI" id="CHEBI:59871"/>
        <dbReference type="ChEBI" id="CHEBI:78442"/>
        <dbReference type="ChEBI" id="CHEBI:79333"/>
        <dbReference type="EC" id="3.1.1.96"/>
    </reaction>
</comment>
<organism evidence="4 5">
    <name type="scientific">Succinivibrio dextrinosolvens DSM 3072</name>
    <dbReference type="NCBI Taxonomy" id="1123324"/>
    <lineage>
        <taxon>Bacteria</taxon>
        <taxon>Pseudomonadati</taxon>
        <taxon>Pseudomonadota</taxon>
        <taxon>Gammaproteobacteria</taxon>
        <taxon>Aeromonadales</taxon>
        <taxon>Succinivibrionaceae</taxon>
        <taxon>Succinivibrio</taxon>
    </lineage>
</organism>
<dbReference type="HAMAP" id="MF_00518">
    <property type="entry name" value="Deacylase_Dtd"/>
    <property type="match status" value="1"/>
</dbReference>
<dbReference type="InterPro" id="IPR003732">
    <property type="entry name" value="Daa-tRNA_deacyls_DTD"/>
</dbReference>
<dbReference type="STRING" id="83771.SAMN02910357_00473"/>
<comment type="subcellular location">
    <subcellularLocation>
        <location evidence="3">Cytoplasm</location>
    </subcellularLocation>
</comment>
<dbReference type="GO" id="GO:0043908">
    <property type="term" value="F:Ser(Gly)-tRNA(Ala) hydrolase activity"/>
    <property type="evidence" value="ECO:0007669"/>
    <property type="project" value="UniProtKB-UniRule"/>
</dbReference>
<accession>A0A1T4VXR2</accession>
<dbReference type="NCBIfam" id="TIGR00256">
    <property type="entry name" value="D-aminoacyl-tRNA deacylase"/>
    <property type="match status" value="1"/>
</dbReference>
<comment type="catalytic activity">
    <reaction evidence="3">
        <text>glycyl-tRNA(Ala) + H2O = tRNA(Ala) + glycine + H(+)</text>
        <dbReference type="Rhea" id="RHEA:53744"/>
        <dbReference type="Rhea" id="RHEA-COMP:9657"/>
        <dbReference type="Rhea" id="RHEA-COMP:13640"/>
        <dbReference type="ChEBI" id="CHEBI:15377"/>
        <dbReference type="ChEBI" id="CHEBI:15378"/>
        <dbReference type="ChEBI" id="CHEBI:57305"/>
        <dbReference type="ChEBI" id="CHEBI:78442"/>
        <dbReference type="ChEBI" id="CHEBI:78522"/>
    </reaction>
</comment>
<dbReference type="EC" id="3.1.1.-" evidence="3"/>
<name>A0A1T4VXR2_9GAMM</name>
<dbReference type="Pfam" id="PF02580">
    <property type="entry name" value="Tyr_Deacylase"/>
    <property type="match status" value="1"/>
</dbReference>
<evidence type="ECO:0000256" key="1">
    <source>
        <dbReference type="ARBA" id="ARBA00009673"/>
    </source>
</evidence>
<comment type="subunit">
    <text evidence="3">Homodimer.</text>
</comment>
<dbReference type="EMBL" id="FUXX01000061">
    <property type="protein sequence ID" value="SKA69625.1"/>
    <property type="molecule type" value="Genomic_DNA"/>
</dbReference>
<dbReference type="GO" id="GO:0000049">
    <property type="term" value="F:tRNA binding"/>
    <property type="evidence" value="ECO:0007669"/>
    <property type="project" value="UniProtKB-UniRule"/>
</dbReference>
<dbReference type="Proteomes" id="UP000242432">
    <property type="component" value="Unassembled WGS sequence"/>
</dbReference>
<sequence length="145" mass="16334">MIALLQRVNYAKVVVEGKTVGEIDKGILVFLGLEREDNEQLCHKMFDRILKYRMFYDENEKMNLNVSQVEGNVLVVSQFTLAANTASGNRPSFDPAMPPADAKALYDKFMKYAKDKLPSVQHGEFAADMKVSLENDGPVTFILKL</sequence>
<keyword evidence="3" id="KW-0694">RNA-binding</keyword>
<dbReference type="AlphaFoldDB" id="A0A1T4VXR2"/>